<dbReference type="Gene3D" id="3.90.79.10">
    <property type="entry name" value="Nucleoside Triphosphate Pyrophosphohydrolase"/>
    <property type="match status" value="1"/>
</dbReference>
<dbReference type="CDD" id="cd24157">
    <property type="entry name" value="NUDIX_GDPMK"/>
    <property type="match status" value="1"/>
</dbReference>
<dbReference type="RefSeq" id="WP_281765613.1">
    <property type="nucleotide sequence ID" value="NZ_BRVO01000002.1"/>
</dbReference>
<dbReference type="InterPro" id="IPR004385">
    <property type="entry name" value="NDP_pyrophosphatase"/>
</dbReference>
<organism evidence="5 6">
    <name type="scientific">Neptunitalea lumnitzerae</name>
    <dbReference type="NCBI Taxonomy" id="2965509"/>
    <lineage>
        <taxon>Bacteria</taxon>
        <taxon>Pseudomonadati</taxon>
        <taxon>Bacteroidota</taxon>
        <taxon>Flavobacteriia</taxon>
        <taxon>Flavobacteriales</taxon>
        <taxon>Flavobacteriaceae</taxon>
        <taxon>Neptunitalea</taxon>
    </lineage>
</organism>
<feature type="domain" description="Nudix hydrolase" evidence="4">
    <location>
        <begin position="42"/>
        <end position="183"/>
    </location>
</feature>
<comment type="caution">
    <text evidence="5">The sequence shown here is derived from an EMBL/GenBank/DDBJ whole genome shotgun (WGS) entry which is preliminary data.</text>
</comment>
<dbReference type="InterPro" id="IPR020084">
    <property type="entry name" value="NUDIX_hydrolase_CS"/>
</dbReference>
<evidence type="ECO:0000313" key="6">
    <source>
        <dbReference type="Proteomes" id="UP001143543"/>
    </source>
</evidence>
<dbReference type="GO" id="GO:0016787">
    <property type="term" value="F:hydrolase activity"/>
    <property type="evidence" value="ECO:0007669"/>
    <property type="project" value="UniProtKB-KW"/>
</dbReference>
<protein>
    <submittedName>
        <fullName evidence="5">NUDIX hydrolase</fullName>
    </submittedName>
</protein>
<keyword evidence="2 3" id="KW-0378">Hydrolase</keyword>
<sequence length="187" mass="21582">MNYKVIKEEEVYRDYLKIRKAEIEQQTARQEAPITFTRQALTHGDAIGILIYEKDSDSFLLTKQFRYPTSINGDFWMTEIPAGMVDKGETPEETAKRETMEELGYNIKELTHIGTYYSSPGSSTERVYMYFSEVTSADKIAKGGGLDIEHEDIELIKIPVSEAKNFITKINDFKTMIGFQWFFLNKS</sequence>
<dbReference type="PANTHER" id="PTHR11839:SF15">
    <property type="entry name" value="URIDINE DIPHOSPHATE GLUCOSE PYROPHOSPHATASE NUDT14"/>
    <property type="match status" value="1"/>
</dbReference>
<evidence type="ECO:0000256" key="3">
    <source>
        <dbReference type="RuleBase" id="RU003476"/>
    </source>
</evidence>
<proteinExistence type="inferred from homology"/>
<evidence type="ECO:0000313" key="5">
    <source>
        <dbReference type="EMBL" id="GLB49996.1"/>
    </source>
</evidence>
<name>A0ABQ5MKQ8_9FLAO</name>
<accession>A0ABQ5MKQ8</accession>
<dbReference type="InterPro" id="IPR000086">
    <property type="entry name" value="NUDIX_hydrolase_dom"/>
</dbReference>
<evidence type="ECO:0000259" key="4">
    <source>
        <dbReference type="PROSITE" id="PS51462"/>
    </source>
</evidence>
<dbReference type="PROSITE" id="PS51462">
    <property type="entry name" value="NUDIX"/>
    <property type="match status" value="1"/>
</dbReference>
<evidence type="ECO:0000256" key="2">
    <source>
        <dbReference type="ARBA" id="ARBA00022801"/>
    </source>
</evidence>
<reference evidence="5" key="1">
    <citation type="submission" date="2022-07" db="EMBL/GenBank/DDBJ databases">
        <title>Taxonomy of Novel Oxalotrophic and Methylotrophic Bacteria.</title>
        <authorList>
            <person name="Sahin N."/>
            <person name="Tani A."/>
        </authorList>
    </citation>
    <scope>NUCLEOTIDE SEQUENCE</scope>
    <source>
        <strain evidence="5">Y10</strain>
    </source>
</reference>
<dbReference type="EMBL" id="BRVO01000002">
    <property type="protein sequence ID" value="GLB49996.1"/>
    <property type="molecule type" value="Genomic_DNA"/>
</dbReference>
<dbReference type="InterPro" id="IPR020476">
    <property type="entry name" value="Nudix_hydrolase"/>
</dbReference>
<evidence type="ECO:0000256" key="1">
    <source>
        <dbReference type="ARBA" id="ARBA00001946"/>
    </source>
</evidence>
<comment type="cofactor">
    <cofactor evidence="1">
        <name>Mg(2+)</name>
        <dbReference type="ChEBI" id="CHEBI:18420"/>
    </cofactor>
</comment>
<dbReference type="PROSITE" id="PS00893">
    <property type="entry name" value="NUDIX_BOX"/>
    <property type="match status" value="1"/>
</dbReference>
<gene>
    <name evidence="5" type="ORF">Y10_23640</name>
</gene>
<dbReference type="PRINTS" id="PR00502">
    <property type="entry name" value="NUDIXFAMILY"/>
</dbReference>
<dbReference type="InterPro" id="IPR015797">
    <property type="entry name" value="NUDIX_hydrolase-like_dom_sf"/>
</dbReference>
<dbReference type="PANTHER" id="PTHR11839">
    <property type="entry name" value="UDP/ADP-SUGAR PYROPHOSPHATASE"/>
    <property type="match status" value="1"/>
</dbReference>
<dbReference type="Pfam" id="PF00293">
    <property type="entry name" value="NUDIX"/>
    <property type="match status" value="1"/>
</dbReference>
<dbReference type="NCBIfam" id="TIGR00052">
    <property type="entry name" value="nudix-type nucleoside diphosphatase, YffH/AdpP family"/>
    <property type="match status" value="1"/>
</dbReference>
<dbReference type="Proteomes" id="UP001143543">
    <property type="component" value="Unassembled WGS sequence"/>
</dbReference>
<dbReference type="SUPFAM" id="SSF55811">
    <property type="entry name" value="Nudix"/>
    <property type="match status" value="1"/>
</dbReference>
<comment type="similarity">
    <text evidence="3">Belongs to the Nudix hydrolase family.</text>
</comment>
<keyword evidence="6" id="KW-1185">Reference proteome</keyword>